<dbReference type="PANTHER" id="PTHR45444">
    <property type="entry name" value="XANTHINE DEHYDROGENASE"/>
    <property type="match status" value="1"/>
</dbReference>
<keyword evidence="4" id="KW-1185">Reference proteome</keyword>
<evidence type="ECO:0000313" key="3">
    <source>
        <dbReference type="EMBL" id="PNH03147.1"/>
    </source>
</evidence>
<dbReference type="InterPro" id="IPR008274">
    <property type="entry name" value="AldOxase/xan_DH_MoCoBD1"/>
</dbReference>
<dbReference type="PANTHER" id="PTHR45444:SF3">
    <property type="entry name" value="XANTHINE DEHYDROGENASE"/>
    <property type="match status" value="1"/>
</dbReference>
<feature type="domain" description="Aldehyde oxidase/xanthine dehydrogenase first molybdopterin binding" evidence="2">
    <location>
        <begin position="119"/>
        <end position="205"/>
    </location>
</feature>
<dbReference type="Gene3D" id="3.30.365.10">
    <property type="entry name" value="Aldehyde oxidase/xanthine dehydrogenase, molybdopterin binding domain"/>
    <property type="match status" value="2"/>
</dbReference>
<dbReference type="OrthoDB" id="8300278at2759"/>
<sequence length="218" mass="23583">MATSPPAGGRIGYSSEALDQFWHWLSDAMPEGQLRRRRPTDPVQGLVHAVGPEAAVYSCGDRSAAAAGQARRAKRSKNVEYTPSLEAPPKKTGSANLCVGQIGPPTSGTGAQPPRLQKTRGACAAAVPSYHLRRPVRLCLDRDEDMQMTGQRHAFLSTYKVGFTADGRVLTAELDLYHNTGNSHDLSHSIMERALLHSDCCYKANLLAGVRMSLSRQA</sequence>
<dbReference type="GO" id="GO:0005506">
    <property type="term" value="F:iron ion binding"/>
    <property type="evidence" value="ECO:0007669"/>
    <property type="project" value="InterPro"/>
</dbReference>
<dbReference type="AlphaFoldDB" id="A0A2J7ZSA3"/>
<reference evidence="3 4" key="1">
    <citation type="journal article" date="2017" name="Mol. Biol. Evol.">
        <title>The 4-celled Tetrabaena socialis nuclear genome reveals the essential components for genetic control of cell number at the origin of multicellularity in the volvocine lineage.</title>
        <authorList>
            <person name="Featherston J."/>
            <person name="Arakaki Y."/>
            <person name="Hanschen E.R."/>
            <person name="Ferris P.J."/>
            <person name="Michod R.E."/>
            <person name="Olson B.J.S.C."/>
            <person name="Nozaki H."/>
            <person name="Durand P.M."/>
        </authorList>
    </citation>
    <scope>NUCLEOTIDE SEQUENCE [LARGE SCALE GENOMIC DNA]</scope>
    <source>
        <strain evidence="3 4">NIES-571</strain>
    </source>
</reference>
<dbReference type="SUPFAM" id="SSF56003">
    <property type="entry name" value="Molybdenum cofactor-binding domain"/>
    <property type="match status" value="1"/>
</dbReference>
<gene>
    <name evidence="3" type="ORF">TSOC_010823</name>
</gene>
<proteinExistence type="predicted"/>
<dbReference type="Proteomes" id="UP000236333">
    <property type="component" value="Unassembled WGS sequence"/>
</dbReference>
<dbReference type="EMBL" id="PGGS01000542">
    <property type="protein sequence ID" value="PNH03147.1"/>
    <property type="molecule type" value="Genomic_DNA"/>
</dbReference>
<evidence type="ECO:0000259" key="2">
    <source>
        <dbReference type="Pfam" id="PF02738"/>
    </source>
</evidence>
<organism evidence="3 4">
    <name type="scientific">Tetrabaena socialis</name>
    <dbReference type="NCBI Taxonomy" id="47790"/>
    <lineage>
        <taxon>Eukaryota</taxon>
        <taxon>Viridiplantae</taxon>
        <taxon>Chlorophyta</taxon>
        <taxon>core chlorophytes</taxon>
        <taxon>Chlorophyceae</taxon>
        <taxon>CS clade</taxon>
        <taxon>Chlamydomonadales</taxon>
        <taxon>Tetrabaenaceae</taxon>
        <taxon>Tetrabaena</taxon>
    </lineage>
</organism>
<dbReference type="Pfam" id="PF02738">
    <property type="entry name" value="MoCoBD_1"/>
    <property type="match status" value="1"/>
</dbReference>
<feature type="region of interest" description="Disordered" evidence="1">
    <location>
        <begin position="68"/>
        <end position="96"/>
    </location>
</feature>
<comment type="caution">
    <text evidence="3">The sequence shown here is derived from an EMBL/GenBank/DDBJ whole genome shotgun (WGS) entry which is preliminary data.</text>
</comment>
<dbReference type="InterPro" id="IPR016208">
    <property type="entry name" value="Ald_Oxase/xanthine_DH-like"/>
</dbReference>
<accession>A0A2J7ZSA3</accession>
<evidence type="ECO:0000256" key="1">
    <source>
        <dbReference type="SAM" id="MobiDB-lite"/>
    </source>
</evidence>
<dbReference type="GO" id="GO:0016491">
    <property type="term" value="F:oxidoreductase activity"/>
    <property type="evidence" value="ECO:0007669"/>
    <property type="project" value="InterPro"/>
</dbReference>
<name>A0A2J7ZSA3_9CHLO</name>
<protein>
    <submittedName>
        <fullName evidence="3">Xanthine dehydrogenase 1</fullName>
    </submittedName>
</protein>
<evidence type="ECO:0000313" key="4">
    <source>
        <dbReference type="Proteomes" id="UP000236333"/>
    </source>
</evidence>
<dbReference type="InterPro" id="IPR037165">
    <property type="entry name" value="AldOxase/xan_DH_Mopterin-bd_sf"/>
</dbReference>